<dbReference type="PANTHER" id="PTHR20961">
    <property type="entry name" value="GLYCOSYLTRANSFERASE"/>
    <property type="match status" value="1"/>
</dbReference>
<proteinExistence type="predicted"/>
<dbReference type="InterPro" id="IPR049625">
    <property type="entry name" value="Glyco_transf_61_cat"/>
</dbReference>
<keyword evidence="8" id="KW-1133">Transmembrane helix</keyword>
<keyword evidence="5" id="KW-0333">Golgi apparatus</keyword>
<comment type="pathway">
    <text evidence="2">Glycan metabolism.</text>
</comment>
<keyword evidence="8" id="KW-0812">Transmembrane</keyword>
<feature type="region of interest" description="Disordered" evidence="7">
    <location>
        <begin position="388"/>
        <end position="409"/>
    </location>
</feature>
<keyword evidence="8" id="KW-0472">Membrane</keyword>
<evidence type="ECO:0000256" key="6">
    <source>
        <dbReference type="ARBA" id="ARBA00023180"/>
    </source>
</evidence>
<dbReference type="OMA" id="FICTPLK"/>
<dbReference type="EMBL" id="KD023577">
    <property type="protein sequence ID" value="EMS67127.1"/>
    <property type="molecule type" value="Genomic_DNA"/>
</dbReference>
<dbReference type="InterPro" id="IPR007657">
    <property type="entry name" value="Glycosyltransferase_61"/>
</dbReference>
<evidence type="ECO:0000313" key="10">
    <source>
        <dbReference type="EMBL" id="EMS67127.1"/>
    </source>
</evidence>
<dbReference type="PANTHER" id="PTHR20961:SF76">
    <property type="entry name" value="GLYCOSYLTRANSFERASE"/>
    <property type="match status" value="1"/>
</dbReference>
<evidence type="ECO:0000256" key="4">
    <source>
        <dbReference type="ARBA" id="ARBA00022679"/>
    </source>
</evidence>
<dbReference type="GO" id="GO:0000139">
    <property type="term" value="C:Golgi membrane"/>
    <property type="evidence" value="ECO:0007669"/>
    <property type="project" value="UniProtKB-SubCell"/>
</dbReference>
<evidence type="ECO:0000256" key="1">
    <source>
        <dbReference type="ARBA" id="ARBA00004323"/>
    </source>
</evidence>
<evidence type="ECO:0000256" key="2">
    <source>
        <dbReference type="ARBA" id="ARBA00004881"/>
    </source>
</evidence>
<dbReference type="GO" id="GO:0016763">
    <property type="term" value="F:pentosyltransferase activity"/>
    <property type="evidence" value="ECO:0007669"/>
    <property type="project" value="UniProtKB-ARBA"/>
</dbReference>
<dbReference type="STRING" id="4572.M8A433"/>
<feature type="region of interest" description="Disordered" evidence="7">
    <location>
        <begin position="65"/>
        <end position="90"/>
    </location>
</feature>
<name>M8A433_TRIUA</name>
<evidence type="ECO:0000256" key="5">
    <source>
        <dbReference type="ARBA" id="ARBA00023034"/>
    </source>
</evidence>
<feature type="compositionally biased region" description="Low complexity" evidence="7">
    <location>
        <begin position="76"/>
        <end position="87"/>
    </location>
</feature>
<feature type="domain" description="Glycosyltransferase 61 catalytic" evidence="9">
    <location>
        <begin position="399"/>
        <end position="485"/>
    </location>
</feature>
<accession>M8A433</accession>
<keyword evidence="4" id="KW-0808">Transferase</keyword>
<gene>
    <name evidence="10" type="ORF">TRIUR3_22035</name>
</gene>
<dbReference type="AlphaFoldDB" id="M8A433"/>
<organism evidence="10">
    <name type="scientific">Triticum urartu</name>
    <name type="common">Red wild einkorn</name>
    <name type="synonym">Crithodium urartu</name>
    <dbReference type="NCBI Taxonomy" id="4572"/>
    <lineage>
        <taxon>Eukaryota</taxon>
        <taxon>Viridiplantae</taxon>
        <taxon>Streptophyta</taxon>
        <taxon>Embryophyta</taxon>
        <taxon>Tracheophyta</taxon>
        <taxon>Spermatophyta</taxon>
        <taxon>Magnoliopsida</taxon>
        <taxon>Liliopsida</taxon>
        <taxon>Poales</taxon>
        <taxon>Poaceae</taxon>
        <taxon>BOP clade</taxon>
        <taxon>Pooideae</taxon>
        <taxon>Triticodae</taxon>
        <taxon>Triticeae</taxon>
        <taxon>Triticinae</taxon>
        <taxon>Triticum</taxon>
    </lineage>
</organism>
<keyword evidence="3" id="KW-0328">Glycosyltransferase</keyword>
<dbReference type="eggNOG" id="KOG4698">
    <property type="taxonomic scope" value="Eukaryota"/>
</dbReference>
<evidence type="ECO:0000256" key="7">
    <source>
        <dbReference type="SAM" id="MobiDB-lite"/>
    </source>
</evidence>
<sequence length="579" mass="64604">MAGDWSSSSSTAAVPSSSGMARRLARHHQAVLGFLLGFFVSVVLYTTVSGLCLATNSIVVLQSTPGERTEQSARTSPPLVSSPPNNSTQAAVHDIENGQKDVLTKTMGKERIEDKKLVDGTDMNKKTAKVQVHSTDQLGQTANDARGNLEEELIRQELDQDGDGNNRSNVTLASARNSLPFICTPLKPICDLSDPRYDICEISGDARAIGANCTVLYVPPADERGPDGPEWTIRDQSRKDLGYIDKVNVKTLSAAQSLVAPGCTSRHAVPAVVFAMNGLTSNPWHDFSDVLIPLFITTRAYDGEVQFLVTDFRPWFVDKYRLILTNLSRYDIIDFNKDTGVRCYPHIVVGLRSHSDLGIDPTRTPHNYTMLDFRMYIRDVFSLPPEGQGIPFKEANKKKKNGGTSTEEQKPRLMLINRAGIRKFVNLPEISAAVQAAGFEVLVVEPLRDMRLDEFSREVDSCDVLMGAHGAALTSFFFLRTNAVMLQVVPWGLEREAMSYFGVHAKDMMLQDMEYSITVEESTLYEKYGKDHLAVRDPEALRKQGWQLLRKYLWDEQDIRLNVTRFSPTLHQLLRTLGE</sequence>
<evidence type="ECO:0000259" key="9">
    <source>
        <dbReference type="Pfam" id="PF04577"/>
    </source>
</evidence>
<reference evidence="10" key="1">
    <citation type="journal article" date="2013" name="Nature">
        <title>Draft genome of the wheat A-genome progenitor Triticum urartu.</title>
        <authorList>
            <person name="Ling H.Q."/>
            <person name="Zhao S."/>
            <person name="Liu D."/>
            <person name="Wang J."/>
            <person name="Sun H."/>
            <person name="Zhang C."/>
            <person name="Fan H."/>
            <person name="Li D."/>
            <person name="Dong L."/>
            <person name="Tao Y."/>
            <person name="Gao C."/>
            <person name="Wu H."/>
            <person name="Li Y."/>
            <person name="Cui Y."/>
            <person name="Guo X."/>
            <person name="Zheng S."/>
            <person name="Wang B."/>
            <person name="Yu K."/>
            <person name="Liang Q."/>
            <person name="Yang W."/>
            <person name="Lou X."/>
            <person name="Chen J."/>
            <person name="Feng M."/>
            <person name="Jian J."/>
            <person name="Zhang X."/>
            <person name="Luo G."/>
            <person name="Jiang Y."/>
            <person name="Liu J."/>
            <person name="Wang Z."/>
            <person name="Sha Y."/>
            <person name="Zhang B."/>
            <person name="Wu H."/>
            <person name="Tang D."/>
            <person name="Shen Q."/>
            <person name="Xue P."/>
            <person name="Zou S."/>
            <person name="Wang X."/>
            <person name="Liu X."/>
            <person name="Wang F."/>
            <person name="Yang Y."/>
            <person name="An X."/>
            <person name="Dong Z."/>
            <person name="Zhang K."/>
            <person name="Zhang X."/>
            <person name="Luo M.C."/>
            <person name="Dvorak J."/>
            <person name="Tong Y."/>
            <person name="Wang J."/>
            <person name="Yang H."/>
            <person name="Li Z."/>
            <person name="Wang D."/>
            <person name="Zhang A."/>
            <person name="Wang J."/>
        </authorList>
    </citation>
    <scope>NUCLEOTIDE SEQUENCE</scope>
</reference>
<dbReference type="Pfam" id="PF04577">
    <property type="entry name" value="Glyco_transf_61"/>
    <property type="match status" value="1"/>
</dbReference>
<comment type="subcellular location">
    <subcellularLocation>
        <location evidence="1">Golgi apparatus membrane</location>
        <topology evidence="1">Single-pass type II membrane protein</topology>
    </subcellularLocation>
</comment>
<evidence type="ECO:0000256" key="3">
    <source>
        <dbReference type="ARBA" id="ARBA00022676"/>
    </source>
</evidence>
<feature type="transmembrane region" description="Helical" evidence="8">
    <location>
        <begin position="30"/>
        <end position="48"/>
    </location>
</feature>
<evidence type="ECO:0000256" key="8">
    <source>
        <dbReference type="SAM" id="Phobius"/>
    </source>
</evidence>
<protein>
    <recommendedName>
        <fullName evidence="9">Glycosyltransferase 61 catalytic domain-containing protein</fullName>
    </recommendedName>
</protein>
<keyword evidence="6" id="KW-0325">Glycoprotein</keyword>